<accession>A0AC35U3J3</accession>
<dbReference type="Proteomes" id="UP000095286">
    <property type="component" value="Unplaced"/>
</dbReference>
<organism evidence="1 2">
    <name type="scientific">Rhabditophanes sp. KR3021</name>
    <dbReference type="NCBI Taxonomy" id="114890"/>
    <lineage>
        <taxon>Eukaryota</taxon>
        <taxon>Metazoa</taxon>
        <taxon>Ecdysozoa</taxon>
        <taxon>Nematoda</taxon>
        <taxon>Chromadorea</taxon>
        <taxon>Rhabditida</taxon>
        <taxon>Tylenchina</taxon>
        <taxon>Panagrolaimomorpha</taxon>
        <taxon>Strongyloidoidea</taxon>
        <taxon>Alloionematidae</taxon>
        <taxon>Rhabditophanes</taxon>
    </lineage>
</organism>
<evidence type="ECO:0000313" key="1">
    <source>
        <dbReference type="Proteomes" id="UP000095286"/>
    </source>
</evidence>
<sequence>MPLVIIKFGKHKPNFRAYILSSKMDNTTLFGNDSTQLALSNMTGDEPICKDEYHAIIEVRFILVVFIGNFVALLSLIQNSFLLGFFLMRKKNRNSNNLYLAMIAFFDVFISAAYMMLMAMNVSVDYYQSYFLSCIWFFYMVPVLTISHIAMTSSALCILAATYERFCITVGSKHTAFVQKNRAGIVICAIIVAVISKGSIAIEIETHKNWDCPGTINENSLSFADFVLSTSYNLLWRFWYRNIITIFLPFCALAYLNTRIVTTLGNQERLDYCADMILAKSSRHPDCEKSRRKVAQRNATKTLVFVVITYLFSNVVNVIVTISEHINRDFLVSHYYNVYTILLDLSSLLCVLASASRLSIYMCCQPTIRDEILELFREFLKKRRNYKDCTNATTEPLLCIRSSEQDFTSPDNTKSATQSTTMSPNDIGAERRVAMANEENFGETELDNENLLAAGNGIENREQHVEGRLPAADDNNNAIERDIGNGSVVERGRLNSYDLIRPRERNQMLRNIFFGIQKESIL</sequence>
<name>A0AC35U3J3_9BILA</name>
<protein>
    <submittedName>
        <fullName evidence="2">G_PROTEIN_RECEP_F1_2 domain-containing protein</fullName>
    </submittedName>
</protein>
<proteinExistence type="predicted"/>
<reference evidence="2" key="1">
    <citation type="submission" date="2016-11" db="UniProtKB">
        <authorList>
            <consortium name="WormBaseParasite"/>
        </authorList>
    </citation>
    <scope>IDENTIFICATION</scope>
    <source>
        <strain evidence="2">KR3021</strain>
    </source>
</reference>
<evidence type="ECO:0000313" key="2">
    <source>
        <dbReference type="WBParaSite" id="RSKR_0000740500.1"/>
    </source>
</evidence>
<dbReference type="WBParaSite" id="RSKR_0000740500.1">
    <property type="protein sequence ID" value="RSKR_0000740500.1"/>
    <property type="gene ID" value="RSKR_0000740500"/>
</dbReference>